<evidence type="ECO:0000313" key="2">
    <source>
        <dbReference type="Proteomes" id="UP000029121"/>
    </source>
</evidence>
<organism evidence="1 2">
    <name type="scientific">Capsella rubella</name>
    <dbReference type="NCBI Taxonomy" id="81985"/>
    <lineage>
        <taxon>Eukaryota</taxon>
        <taxon>Viridiplantae</taxon>
        <taxon>Streptophyta</taxon>
        <taxon>Embryophyta</taxon>
        <taxon>Tracheophyta</taxon>
        <taxon>Spermatophyta</taxon>
        <taxon>Magnoliopsida</taxon>
        <taxon>eudicotyledons</taxon>
        <taxon>Gunneridae</taxon>
        <taxon>Pentapetalae</taxon>
        <taxon>rosids</taxon>
        <taxon>malvids</taxon>
        <taxon>Brassicales</taxon>
        <taxon>Brassicaceae</taxon>
        <taxon>Camelineae</taxon>
        <taxon>Capsella</taxon>
    </lineage>
</organism>
<protein>
    <recommendedName>
        <fullName evidence="3">TF-B3 domain-containing protein</fullName>
    </recommendedName>
</protein>
<keyword evidence="2" id="KW-1185">Reference proteome</keyword>
<dbReference type="AlphaFoldDB" id="R0FKQ6"/>
<sequence>MALIESITKITGVPIPRKGIQVEIVDGNKSYWVNMGEDYIIGNGWASLKAARQLKKGNIIKLHWQKTKFIFFM</sequence>
<accession>R0FKQ6</accession>
<evidence type="ECO:0000313" key="1">
    <source>
        <dbReference type="EMBL" id="EOA23002.1"/>
    </source>
</evidence>
<dbReference type="EMBL" id="KB870810">
    <property type="protein sequence ID" value="EOA23002.1"/>
    <property type="molecule type" value="Genomic_DNA"/>
</dbReference>
<reference evidence="2" key="1">
    <citation type="journal article" date="2013" name="Nat. Genet.">
        <title>The Capsella rubella genome and the genomic consequences of rapid mating system evolution.</title>
        <authorList>
            <person name="Slotte T."/>
            <person name="Hazzouri K.M."/>
            <person name="Agren J.A."/>
            <person name="Koenig D."/>
            <person name="Maumus F."/>
            <person name="Guo Y.L."/>
            <person name="Steige K."/>
            <person name="Platts A.E."/>
            <person name="Escobar J.S."/>
            <person name="Newman L.K."/>
            <person name="Wang W."/>
            <person name="Mandakova T."/>
            <person name="Vello E."/>
            <person name="Smith L.M."/>
            <person name="Henz S.R."/>
            <person name="Steffen J."/>
            <person name="Takuno S."/>
            <person name="Brandvain Y."/>
            <person name="Coop G."/>
            <person name="Andolfatto P."/>
            <person name="Hu T.T."/>
            <person name="Blanchette M."/>
            <person name="Clark R.M."/>
            <person name="Quesneville H."/>
            <person name="Nordborg M."/>
            <person name="Gaut B.S."/>
            <person name="Lysak M.A."/>
            <person name="Jenkins J."/>
            <person name="Grimwood J."/>
            <person name="Chapman J."/>
            <person name="Prochnik S."/>
            <person name="Shu S."/>
            <person name="Rokhsar D."/>
            <person name="Schmutz J."/>
            <person name="Weigel D."/>
            <person name="Wright S.I."/>
        </authorList>
    </citation>
    <scope>NUCLEOTIDE SEQUENCE [LARGE SCALE GENOMIC DNA]</scope>
    <source>
        <strain evidence="2">cv. Monte Gargano</strain>
    </source>
</reference>
<dbReference type="Proteomes" id="UP000029121">
    <property type="component" value="Unassembled WGS sequence"/>
</dbReference>
<proteinExistence type="predicted"/>
<evidence type="ECO:0008006" key="3">
    <source>
        <dbReference type="Google" id="ProtNLM"/>
    </source>
</evidence>
<gene>
    <name evidence="1" type="ORF">CARUB_v10003756mg</name>
</gene>
<name>R0FKQ6_9BRAS</name>